<keyword evidence="2" id="KW-1185">Reference proteome</keyword>
<dbReference type="Proteomes" id="UP000324897">
    <property type="component" value="Chromosome 2"/>
</dbReference>
<proteinExistence type="predicted"/>
<dbReference type="Gramene" id="TVU25669">
    <property type="protein sequence ID" value="TVU25669"/>
    <property type="gene ID" value="EJB05_28174"/>
</dbReference>
<evidence type="ECO:0000313" key="1">
    <source>
        <dbReference type="EMBL" id="TVU25669.1"/>
    </source>
</evidence>
<dbReference type="AlphaFoldDB" id="A0A5J9UPA0"/>
<sequence length="161" mass="17796">MGCKRARDEGPSEVDVKDQAHVRGYPWRDLDESLEDAPLMDVEPKDAIVRAISAPANGLGIDHPGLQPWIARRSEDLSASMCSSHLAPLSLSLDSTMDCSSIRRPRSIYVQLSSSTAVHISPDEPIYDCIIDLDEDLYESADDIDMDEDKVIVNPLICHGY</sequence>
<accession>A0A5J9UPA0</accession>
<feature type="non-terminal residue" evidence="1">
    <location>
        <position position="1"/>
    </location>
</feature>
<evidence type="ECO:0000313" key="2">
    <source>
        <dbReference type="Proteomes" id="UP000324897"/>
    </source>
</evidence>
<comment type="caution">
    <text evidence="1">The sequence shown here is derived from an EMBL/GenBank/DDBJ whole genome shotgun (WGS) entry which is preliminary data.</text>
</comment>
<reference evidence="1 2" key="1">
    <citation type="journal article" date="2019" name="Sci. Rep.">
        <title>A high-quality genome of Eragrostis curvula grass provides insights into Poaceae evolution and supports new strategies to enhance forage quality.</title>
        <authorList>
            <person name="Carballo J."/>
            <person name="Santos B.A.C.M."/>
            <person name="Zappacosta D."/>
            <person name="Garbus I."/>
            <person name="Selva J.P."/>
            <person name="Gallo C.A."/>
            <person name="Diaz A."/>
            <person name="Albertini E."/>
            <person name="Caccamo M."/>
            <person name="Echenique V."/>
        </authorList>
    </citation>
    <scope>NUCLEOTIDE SEQUENCE [LARGE SCALE GENOMIC DNA]</scope>
    <source>
        <strain evidence="2">cv. Victoria</strain>
        <tissue evidence="1">Leaf</tissue>
    </source>
</reference>
<name>A0A5J9UPA0_9POAL</name>
<dbReference type="EMBL" id="RWGY01000013">
    <property type="protein sequence ID" value="TVU25669.1"/>
    <property type="molecule type" value="Genomic_DNA"/>
</dbReference>
<protein>
    <submittedName>
        <fullName evidence="1">Uncharacterized protein</fullName>
    </submittedName>
</protein>
<gene>
    <name evidence="1" type="ORF">EJB05_28174</name>
</gene>
<organism evidence="1 2">
    <name type="scientific">Eragrostis curvula</name>
    <name type="common">weeping love grass</name>
    <dbReference type="NCBI Taxonomy" id="38414"/>
    <lineage>
        <taxon>Eukaryota</taxon>
        <taxon>Viridiplantae</taxon>
        <taxon>Streptophyta</taxon>
        <taxon>Embryophyta</taxon>
        <taxon>Tracheophyta</taxon>
        <taxon>Spermatophyta</taxon>
        <taxon>Magnoliopsida</taxon>
        <taxon>Liliopsida</taxon>
        <taxon>Poales</taxon>
        <taxon>Poaceae</taxon>
        <taxon>PACMAD clade</taxon>
        <taxon>Chloridoideae</taxon>
        <taxon>Eragrostideae</taxon>
        <taxon>Eragrostidinae</taxon>
        <taxon>Eragrostis</taxon>
    </lineage>
</organism>